<feature type="transmembrane region" description="Helical" evidence="6">
    <location>
        <begin position="43"/>
        <end position="61"/>
    </location>
</feature>
<dbReference type="InterPro" id="IPR022791">
    <property type="entry name" value="L-PG_synthase/AglD"/>
</dbReference>
<evidence type="ECO:0000256" key="1">
    <source>
        <dbReference type="ARBA" id="ARBA00004651"/>
    </source>
</evidence>
<evidence type="ECO:0000256" key="5">
    <source>
        <dbReference type="ARBA" id="ARBA00023136"/>
    </source>
</evidence>
<name>A0ABX1SEJ7_9PSEU</name>
<dbReference type="RefSeq" id="WP_169383479.1">
    <property type="nucleotide sequence ID" value="NZ_JAAXLA010000046.1"/>
</dbReference>
<feature type="transmembrane region" description="Helical" evidence="6">
    <location>
        <begin position="203"/>
        <end position="225"/>
    </location>
</feature>
<feature type="transmembrane region" description="Helical" evidence="6">
    <location>
        <begin position="237"/>
        <end position="255"/>
    </location>
</feature>
<proteinExistence type="predicted"/>
<keyword evidence="3 6" id="KW-0812">Transmembrane</keyword>
<keyword evidence="2" id="KW-1003">Cell membrane</keyword>
<evidence type="ECO:0000256" key="3">
    <source>
        <dbReference type="ARBA" id="ARBA00022692"/>
    </source>
</evidence>
<dbReference type="Pfam" id="PF03706">
    <property type="entry name" value="LPG_synthase_TM"/>
    <property type="match status" value="1"/>
</dbReference>
<reference evidence="7 8" key="1">
    <citation type="submission" date="2020-04" db="EMBL/GenBank/DDBJ databases">
        <authorList>
            <person name="Klaysubun C."/>
            <person name="Duangmal K."/>
            <person name="Lipun K."/>
        </authorList>
    </citation>
    <scope>NUCLEOTIDE SEQUENCE [LARGE SCALE GENOMIC DNA]</scope>
    <source>
        <strain evidence="7 8">K10HN5</strain>
    </source>
</reference>
<evidence type="ECO:0000256" key="6">
    <source>
        <dbReference type="SAM" id="Phobius"/>
    </source>
</evidence>
<keyword evidence="8" id="KW-1185">Reference proteome</keyword>
<comment type="caution">
    <text evidence="7">The sequence shown here is derived from an EMBL/GenBank/DDBJ whole genome shotgun (WGS) entry which is preliminary data.</text>
</comment>
<dbReference type="Proteomes" id="UP000820669">
    <property type="component" value="Unassembled WGS sequence"/>
</dbReference>
<evidence type="ECO:0000256" key="2">
    <source>
        <dbReference type="ARBA" id="ARBA00022475"/>
    </source>
</evidence>
<evidence type="ECO:0000313" key="7">
    <source>
        <dbReference type="EMBL" id="NMI00002.1"/>
    </source>
</evidence>
<evidence type="ECO:0000313" key="8">
    <source>
        <dbReference type="Proteomes" id="UP000820669"/>
    </source>
</evidence>
<accession>A0ABX1SEJ7</accession>
<sequence>MRRLWPGVRVLVGAGVLAALVVRLGSGAFVDGLRAIETGSVLAALGIGLLTTVFSAWRWCLVARGLGLRLPLAVAVADCYRALFLNSVLPAGVLGDVHRAVNHGRQAGDIGRGVRAVVLERLAGQVVLIVAGVGVLLAQPALLAATGELILGRGITAGMLAVLAAVVALGAWAVRGRRASRIRNALRTSLADARTGVLSRDTLPGVVLLSVAALAGYLALFVVAARTAGSQATVGELLPLLVPALLVMGMPINIGGWGPREAVTAFAFGAAGLGATQGLTTAVVYGVLSLIACLPGCGVLLLRRGGGGPG</sequence>
<comment type="subcellular location">
    <subcellularLocation>
        <location evidence="1">Cell membrane</location>
        <topology evidence="1">Multi-pass membrane protein</topology>
    </subcellularLocation>
</comment>
<feature type="transmembrane region" description="Helical" evidence="6">
    <location>
        <begin position="154"/>
        <end position="174"/>
    </location>
</feature>
<keyword evidence="4 6" id="KW-1133">Transmembrane helix</keyword>
<keyword evidence="5 6" id="KW-0472">Membrane</keyword>
<organism evidence="7 8">
    <name type="scientific">Pseudonocardia acidicola</name>
    <dbReference type="NCBI Taxonomy" id="2724939"/>
    <lineage>
        <taxon>Bacteria</taxon>
        <taxon>Bacillati</taxon>
        <taxon>Actinomycetota</taxon>
        <taxon>Actinomycetes</taxon>
        <taxon>Pseudonocardiales</taxon>
        <taxon>Pseudonocardiaceae</taxon>
        <taxon>Pseudonocardia</taxon>
    </lineage>
</organism>
<evidence type="ECO:0000256" key="4">
    <source>
        <dbReference type="ARBA" id="ARBA00022989"/>
    </source>
</evidence>
<feature type="transmembrane region" description="Helical" evidence="6">
    <location>
        <begin position="285"/>
        <end position="302"/>
    </location>
</feature>
<protein>
    <submittedName>
        <fullName evidence="7">Flippase-like domain-containing protein</fullName>
    </submittedName>
</protein>
<feature type="transmembrane region" description="Helical" evidence="6">
    <location>
        <begin position="122"/>
        <end position="142"/>
    </location>
</feature>
<dbReference type="PANTHER" id="PTHR40277">
    <property type="entry name" value="BLL5419 PROTEIN"/>
    <property type="match status" value="1"/>
</dbReference>
<gene>
    <name evidence="7" type="ORF">HF526_22215</name>
</gene>
<dbReference type="EMBL" id="JAAXLA010000046">
    <property type="protein sequence ID" value="NMI00002.1"/>
    <property type="molecule type" value="Genomic_DNA"/>
</dbReference>
<dbReference type="PANTHER" id="PTHR40277:SF1">
    <property type="entry name" value="BLL5419 PROTEIN"/>
    <property type="match status" value="1"/>
</dbReference>